<gene>
    <name evidence="2" type="ORF">Anas_13595</name>
</gene>
<comment type="caution">
    <text evidence="2">The sequence shown here is derived from an EMBL/GenBank/DDBJ whole genome shotgun (WGS) entry which is preliminary data.</text>
</comment>
<dbReference type="Proteomes" id="UP000326759">
    <property type="component" value="Unassembled WGS sequence"/>
</dbReference>
<keyword evidence="3" id="KW-1185">Reference proteome</keyword>
<evidence type="ECO:0000313" key="2">
    <source>
        <dbReference type="EMBL" id="KAB7500006.1"/>
    </source>
</evidence>
<evidence type="ECO:0000313" key="3">
    <source>
        <dbReference type="Proteomes" id="UP000326759"/>
    </source>
</evidence>
<proteinExistence type="predicted"/>
<feature type="transmembrane region" description="Helical" evidence="1">
    <location>
        <begin position="43"/>
        <end position="62"/>
    </location>
</feature>
<accession>A0A5N5T0Q2</accession>
<feature type="transmembrane region" description="Helical" evidence="1">
    <location>
        <begin position="12"/>
        <end position="31"/>
    </location>
</feature>
<organism evidence="2 3">
    <name type="scientific">Armadillidium nasatum</name>
    <dbReference type="NCBI Taxonomy" id="96803"/>
    <lineage>
        <taxon>Eukaryota</taxon>
        <taxon>Metazoa</taxon>
        <taxon>Ecdysozoa</taxon>
        <taxon>Arthropoda</taxon>
        <taxon>Crustacea</taxon>
        <taxon>Multicrustacea</taxon>
        <taxon>Malacostraca</taxon>
        <taxon>Eumalacostraca</taxon>
        <taxon>Peracarida</taxon>
        <taxon>Isopoda</taxon>
        <taxon>Oniscidea</taxon>
        <taxon>Crinocheta</taxon>
        <taxon>Armadillidiidae</taxon>
        <taxon>Armadillidium</taxon>
    </lineage>
</organism>
<dbReference type="OrthoDB" id="10520760at2759"/>
<reference evidence="2 3" key="1">
    <citation type="journal article" date="2019" name="PLoS Biol.">
        <title>Sex chromosomes control vertical transmission of feminizing Wolbachia symbionts in an isopod.</title>
        <authorList>
            <person name="Becking T."/>
            <person name="Chebbi M.A."/>
            <person name="Giraud I."/>
            <person name="Moumen B."/>
            <person name="Laverre T."/>
            <person name="Caubet Y."/>
            <person name="Peccoud J."/>
            <person name="Gilbert C."/>
            <person name="Cordaux R."/>
        </authorList>
    </citation>
    <scope>NUCLEOTIDE SEQUENCE [LARGE SCALE GENOMIC DNA]</scope>
    <source>
        <strain evidence="2">ANa2</strain>
        <tissue evidence="2">Whole body excluding digestive tract and cuticle</tissue>
    </source>
</reference>
<keyword evidence="1" id="KW-1133">Transmembrane helix</keyword>
<dbReference type="EMBL" id="SEYY01015734">
    <property type="protein sequence ID" value="KAB7500006.1"/>
    <property type="molecule type" value="Genomic_DNA"/>
</dbReference>
<protein>
    <submittedName>
        <fullName evidence="2">Uncharacterized protein</fullName>
    </submittedName>
</protein>
<keyword evidence="1" id="KW-0812">Transmembrane</keyword>
<name>A0A5N5T0Q2_9CRUS</name>
<evidence type="ECO:0000256" key="1">
    <source>
        <dbReference type="SAM" id="Phobius"/>
    </source>
</evidence>
<dbReference type="AlphaFoldDB" id="A0A5N5T0Q2"/>
<sequence>MEILDKVDRTKRAYYALKFSNILVQITMCIWEGITHEDNRSSYIIWITASGFIILLISCMNYRCKAGGLFVTEILILLLLSALYASCMIYMRLYCRTLIDDKILNPLNQYSHNQERNIYPTYLMQEATTTPIETIYEKLTYESTTTPIKTTYEDSIEWVYNCTNRNNL</sequence>
<keyword evidence="1" id="KW-0472">Membrane</keyword>
<feature type="transmembrane region" description="Helical" evidence="1">
    <location>
        <begin position="74"/>
        <end position="93"/>
    </location>
</feature>